<dbReference type="EMBL" id="RHFK02000017">
    <property type="protein sequence ID" value="TWW61504.1"/>
    <property type="molecule type" value="Genomic_DNA"/>
</dbReference>
<feature type="compositionally biased region" description="Basic and acidic residues" evidence="1">
    <location>
        <begin position="163"/>
        <end position="183"/>
    </location>
</feature>
<comment type="caution">
    <text evidence="2">The sequence shown here is derived from an EMBL/GenBank/DDBJ whole genome shotgun (WGS) entry which is preliminary data.</text>
</comment>
<evidence type="ECO:0000313" key="2">
    <source>
        <dbReference type="EMBL" id="TWW61504.1"/>
    </source>
</evidence>
<evidence type="ECO:0000313" key="3">
    <source>
        <dbReference type="Proteomes" id="UP000324091"/>
    </source>
</evidence>
<proteinExistence type="predicted"/>
<dbReference type="Proteomes" id="UP000324091">
    <property type="component" value="Chromosome 4"/>
</dbReference>
<reference evidence="2 3" key="1">
    <citation type="submission" date="2019-04" db="EMBL/GenBank/DDBJ databases">
        <title>Chromosome genome assembly for Takifugu flavidus.</title>
        <authorList>
            <person name="Xiao S."/>
        </authorList>
    </citation>
    <scope>NUCLEOTIDE SEQUENCE [LARGE SCALE GENOMIC DNA]</scope>
    <source>
        <strain evidence="2">HTHZ2018</strain>
        <tissue evidence="2">Muscle</tissue>
    </source>
</reference>
<evidence type="ECO:0000256" key="1">
    <source>
        <dbReference type="SAM" id="MobiDB-lite"/>
    </source>
</evidence>
<organism evidence="2 3">
    <name type="scientific">Takifugu flavidus</name>
    <name type="common">sansaifugu</name>
    <dbReference type="NCBI Taxonomy" id="433684"/>
    <lineage>
        <taxon>Eukaryota</taxon>
        <taxon>Metazoa</taxon>
        <taxon>Chordata</taxon>
        <taxon>Craniata</taxon>
        <taxon>Vertebrata</taxon>
        <taxon>Euteleostomi</taxon>
        <taxon>Actinopterygii</taxon>
        <taxon>Neopterygii</taxon>
        <taxon>Teleostei</taxon>
        <taxon>Neoteleostei</taxon>
        <taxon>Acanthomorphata</taxon>
        <taxon>Eupercaria</taxon>
        <taxon>Tetraodontiformes</taxon>
        <taxon>Tetradontoidea</taxon>
        <taxon>Tetraodontidae</taxon>
        <taxon>Takifugu</taxon>
    </lineage>
</organism>
<accession>A0A5C6N1P8</accession>
<keyword evidence="3" id="KW-1185">Reference proteome</keyword>
<gene>
    <name evidence="2" type="ORF">D4764_04G0001510</name>
</gene>
<name>A0A5C6N1P8_9TELE</name>
<protein>
    <submittedName>
        <fullName evidence="2">Uncharacterized protein</fullName>
    </submittedName>
</protein>
<dbReference type="AlphaFoldDB" id="A0A5C6N1P8"/>
<feature type="region of interest" description="Disordered" evidence="1">
    <location>
        <begin position="163"/>
        <end position="190"/>
    </location>
</feature>
<sequence>MEKSAHQNTKEELEIAKLQIKIEDEKSSPTHSRVSRIKERLAALETDYCMEKSAHQKTKEELEIAKLHHKMHNEREMSDLRTKMENCTALLEASLKAKASLEEKLSDMDTVYAKRDEKYVSLINKYIVEAHNSKAKLKNHISKCNEPVQKKVRSWIKKNILREPSDAPHNIEEPPHLYPDDWRLPGIPDQ</sequence>